<dbReference type="InterPro" id="IPR005543">
    <property type="entry name" value="PASTA_dom"/>
</dbReference>
<keyword evidence="6" id="KW-0067">ATP-binding</keyword>
<evidence type="ECO:0000256" key="5">
    <source>
        <dbReference type="ARBA" id="ARBA00022777"/>
    </source>
</evidence>
<keyword evidence="5 11" id="KW-0418">Kinase</keyword>
<keyword evidence="2" id="KW-0723">Serine/threonine-protein kinase</keyword>
<dbReference type="InterPro" id="IPR011009">
    <property type="entry name" value="Kinase-like_dom_sf"/>
</dbReference>
<dbReference type="PROSITE" id="PS50011">
    <property type="entry name" value="PROTEIN_KINASE_DOM"/>
    <property type="match status" value="1"/>
</dbReference>
<comment type="catalytic activity">
    <reaction evidence="8">
        <text>L-seryl-[protein] + ATP = O-phospho-L-seryl-[protein] + ADP + H(+)</text>
        <dbReference type="Rhea" id="RHEA:17989"/>
        <dbReference type="Rhea" id="RHEA-COMP:9863"/>
        <dbReference type="Rhea" id="RHEA-COMP:11604"/>
        <dbReference type="ChEBI" id="CHEBI:15378"/>
        <dbReference type="ChEBI" id="CHEBI:29999"/>
        <dbReference type="ChEBI" id="CHEBI:30616"/>
        <dbReference type="ChEBI" id="CHEBI:83421"/>
        <dbReference type="ChEBI" id="CHEBI:456216"/>
        <dbReference type="EC" id="2.7.11.1"/>
    </reaction>
</comment>
<dbReference type="Gene3D" id="3.30.10.20">
    <property type="match status" value="4"/>
</dbReference>
<dbReference type="SUPFAM" id="SSF56112">
    <property type="entry name" value="Protein kinase-like (PK-like)"/>
    <property type="match status" value="1"/>
</dbReference>
<dbReference type="NCBIfam" id="NF033483">
    <property type="entry name" value="PknB_PASTA_kin"/>
    <property type="match status" value="1"/>
</dbReference>
<evidence type="ECO:0000256" key="8">
    <source>
        <dbReference type="ARBA" id="ARBA00048679"/>
    </source>
</evidence>
<comment type="catalytic activity">
    <reaction evidence="7">
        <text>L-threonyl-[protein] + ATP = O-phospho-L-threonyl-[protein] + ADP + H(+)</text>
        <dbReference type="Rhea" id="RHEA:46608"/>
        <dbReference type="Rhea" id="RHEA-COMP:11060"/>
        <dbReference type="Rhea" id="RHEA-COMP:11605"/>
        <dbReference type="ChEBI" id="CHEBI:15378"/>
        <dbReference type="ChEBI" id="CHEBI:30013"/>
        <dbReference type="ChEBI" id="CHEBI:30616"/>
        <dbReference type="ChEBI" id="CHEBI:61977"/>
        <dbReference type="ChEBI" id="CHEBI:456216"/>
        <dbReference type="EC" id="2.7.11.1"/>
    </reaction>
</comment>
<feature type="domain" description="PASTA" evidence="10">
    <location>
        <begin position="528"/>
        <end position="594"/>
    </location>
</feature>
<dbReference type="PANTHER" id="PTHR43289:SF34">
    <property type="entry name" value="SERINE_THREONINE-PROTEIN KINASE YBDM-RELATED"/>
    <property type="match status" value="1"/>
</dbReference>
<dbReference type="SMART" id="SM00740">
    <property type="entry name" value="PASTA"/>
    <property type="match status" value="4"/>
</dbReference>
<evidence type="ECO:0000256" key="7">
    <source>
        <dbReference type="ARBA" id="ARBA00047899"/>
    </source>
</evidence>
<feature type="domain" description="PASTA" evidence="10">
    <location>
        <begin position="460"/>
        <end position="527"/>
    </location>
</feature>
<evidence type="ECO:0000313" key="12">
    <source>
        <dbReference type="Proteomes" id="UP000317722"/>
    </source>
</evidence>
<dbReference type="GO" id="GO:0045717">
    <property type="term" value="P:negative regulation of fatty acid biosynthetic process"/>
    <property type="evidence" value="ECO:0007669"/>
    <property type="project" value="UniProtKB-ARBA"/>
</dbReference>
<sequence length="658" mass="69455">MSSGVTESLLGRVLDGRYRVLSHIADGGMASVYLALDTRLDRDVALKVMRHDLAQDEAFVSRFKREARSAARLSHPNVVSVFDQGEDDGLMFLAMEYVPGQTLREVMKAEGPLTPRAALDIMGPVLQALGAAHRGGIIHRDVKPENIILREDDGTVKVADFGLARAVSTQTTASQTGVLLGTVAYLSPEQVERGIADARSDVYAAGLILFEMLTGTKAFTGDTPIHIAYQHVHGSIPAPSSRVTSVPAELDALVALATSRDPDHRPHDAEDFLVEVRKSRAMLTPTELDRRPEGPAALAGGASTVAVERTSALPVPAGHAPRHAAQVGRPVPPLALPIDRTPTTPPVLHGRVVDTMGGDDYDDRQRGPWRWIWIALGVALVAGLASWWFLAGPGSPTVVPPTTSLTYAQAETKLATAHLGAERIDSFDESVPNGVVMSTDPGAGAQVRRGTDVKVTVSKGPERYAVPDVVGKSLAEARDQIVANKLAVGTSKEAFDEKTAAGLVVSVDPKVGASLKRGTKVNIVVSKGRQPITVTDFTNKPATAAVDALSKAGLTVDATEQANSDTIVKGNVISQSPAGGTLFKGETVKLVVSKGPVLVPVPDVQGKQEAEATQILKTAGFEVKVERFMGGIFGTVRSQDPGANSQQPKGSTITLVIV</sequence>
<dbReference type="EMBL" id="RCZM01000002">
    <property type="protein sequence ID" value="TPG18446.1"/>
    <property type="molecule type" value="Genomic_DNA"/>
</dbReference>
<dbReference type="FunFam" id="1.10.510.10:FF:000021">
    <property type="entry name" value="Serine/threonine protein kinase"/>
    <property type="match status" value="1"/>
</dbReference>
<dbReference type="PROSITE" id="PS00108">
    <property type="entry name" value="PROTEIN_KINASE_ST"/>
    <property type="match status" value="1"/>
</dbReference>
<keyword evidence="3" id="KW-0808">Transferase</keyword>
<dbReference type="Gene3D" id="3.30.200.20">
    <property type="entry name" value="Phosphorylase Kinase, domain 1"/>
    <property type="match status" value="1"/>
</dbReference>
<evidence type="ECO:0000259" key="10">
    <source>
        <dbReference type="PROSITE" id="PS51178"/>
    </source>
</evidence>
<dbReference type="FunFam" id="3.30.200.20:FF:000035">
    <property type="entry name" value="Serine/threonine protein kinase Stk1"/>
    <property type="match status" value="1"/>
</dbReference>
<evidence type="ECO:0000259" key="9">
    <source>
        <dbReference type="PROSITE" id="PS50011"/>
    </source>
</evidence>
<name>A0A502D2X4_9MICO</name>
<organism evidence="11 12">
    <name type="scientific">Pedococcus bigeumensis</name>
    <dbReference type="NCBI Taxonomy" id="433644"/>
    <lineage>
        <taxon>Bacteria</taxon>
        <taxon>Bacillati</taxon>
        <taxon>Actinomycetota</taxon>
        <taxon>Actinomycetes</taxon>
        <taxon>Micrococcales</taxon>
        <taxon>Intrasporangiaceae</taxon>
        <taxon>Pedococcus</taxon>
    </lineage>
</organism>
<evidence type="ECO:0000256" key="2">
    <source>
        <dbReference type="ARBA" id="ARBA00022527"/>
    </source>
</evidence>
<dbReference type="AlphaFoldDB" id="A0A502D2X4"/>
<dbReference type="SMART" id="SM00220">
    <property type="entry name" value="S_TKc"/>
    <property type="match status" value="1"/>
</dbReference>
<evidence type="ECO:0000313" key="11">
    <source>
        <dbReference type="EMBL" id="TPG18446.1"/>
    </source>
</evidence>
<dbReference type="RefSeq" id="WP_140738556.1">
    <property type="nucleotide sequence ID" value="NZ_RCZM01000002.1"/>
</dbReference>
<comment type="caution">
    <text evidence="11">The sequence shown here is derived from an EMBL/GenBank/DDBJ whole genome shotgun (WGS) entry which is preliminary data.</text>
</comment>
<keyword evidence="12" id="KW-1185">Reference proteome</keyword>
<dbReference type="PROSITE" id="PS51178">
    <property type="entry name" value="PASTA"/>
    <property type="match status" value="4"/>
</dbReference>
<feature type="domain" description="PASTA" evidence="10">
    <location>
        <begin position="595"/>
        <end position="658"/>
    </location>
</feature>
<dbReference type="GO" id="GO:0005524">
    <property type="term" value="F:ATP binding"/>
    <property type="evidence" value="ECO:0007669"/>
    <property type="project" value="UniProtKB-KW"/>
</dbReference>
<dbReference type="Proteomes" id="UP000317722">
    <property type="component" value="Unassembled WGS sequence"/>
</dbReference>
<dbReference type="Gene3D" id="1.10.510.10">
    <property type="entry name" value="Transferase(Phosphotransferase) domain 1"/>
    <property type="match status" value="1"/>
</dbReference>
<dbReference type="InterPro" id="IPR008271">
    <property type="entry name" value="Ser/Thr_kinase_AS"/>
</dbReference>
<evidence type="ECO:0000256" key="3">
    <source>
        <dbReference type="ARBA" id="ARBA00022679"/>
    </source>
</evidence>
<keyword evidence="4" id="KW-0547">Nucleotide-binding</keyword>
<evidence type="ECO:0000256" key="1">
    <source>
        <dbReference type="ARBA" id="ARBA00012513"/>
    </source>
</evidence>
<dbReference type="Pfam" id="PF00069">
    <property type="entry name" value="Pkinase"/>
    <property type="match status" value="1"/>
</dbReference>
<dbReference type="PANTHER" id="PTHR43289">
    <property type="entry name" value="MITOGEN-ACTIVATED PROTEIN KINASE KINASE KINASE 20-RELATED"/>
    <property type="match status" value="1"/>
</dbReference>
<dbReference type="CDD" id="cd14014">
    <property type="entry name" value="STKc_PknB_like"/>
    <property type="match status" value="1"/>
</dbReference>
<feature type="domain" description="PASTA" evidence="10">
    <location>
        <begin position="394"/>
        <end position="459"/>
    </location>
</feature>
<protein>
    <recommendedName>
        <fullName evidence="1">non-specific serine/threonine protein kinase</fullName>
        <ecNumber evidence="1">2.7.11.1</ecNumber>
    </recommendedName>
</protein>
<dbReference type="GO" id="GO:0004674">
    <property type="term" value="F:protein serine/threonine kinase activity"/>
    <property type="evidence" value="ECO:0007669"/>
    <property type="project" value="UniProtKB-KW"/>
</dbReference>
<dbReference type="CDD" id="cd06577">
    <property type="entry name" value="PASTA_pknB"/>
    <property type="match status" value="4"/>
</dbReference>
<evidence type="ECO:0000256" key="4">
    <source>
        <dbReference type="ARBA" id="ARBA00022741"/>
    </source>
</evidence>
<gene>
    <name evidence="11" type="primary">pknB</name>
    <name evidence="11" type="ORF">EAH86_07835</name>
</gene>
<evidence type="ECO:0000256" key="6">
    <source>
        <dbReference type="ARBA" id="ARBA00022840"/>
    </source>
</evidence>
<proteinExistence type="predicted"/>
<feature type="domain" description="Protein kinase" evidence="9">
    <location>
        <begin position="18"/>
        <end position="283"/>
    </location>
</feature>
<dbReference type="EC" id="2.7.11.1" evidence="1"/>
<reference evidence="11 12" key="1">
    <citation type="journal article" date="2019" name="Environ. Microbiol.">
        <title>Species interactions and distinct microbial communities in high Arctic permafrost affected cryosols are associated with the CH4 and CO2 gas fluxes.</title>
        <authorList>
            <person name="Altshuler I."/>
            <person name="Hamel J."/>
            <person name="Turney S."/>
            <person name="Magnuson E."/>
            <person name="Levesque R."/>
            <person name="Greer C."/>
            <person name="Whyte L.G."/>
        </authorList>
    </citation>
    <scope>NUCLEOTIDE SEQUENCE [LARGE SCALE GENOMIC DNA]</scope>
    <source>
        <strain evidence="11 12">S9.3A</strain>
    </source>
</reference>
<dbReference type="OrthoDB" id="9762169at2"/>
<accession>A0A502D2X4</accession>
<dbReference type="Pfam" id="PF03793">
    <property type="entry name" value="PASTA"/>
    <property type="match status" value="4"/>
</dbReference>
<dbReference type="InterPro" id="IPR000719">
    <property type="entry name" value="Prot_kinase_dom"/>
</dbReference>